<reference evidence="2 3" key="1">
    <citation type="submission" date="2013-09" db="EMBL/GenBank/DDBJ databases">
        <authorList>
            <person name="Zeng Z."/>
            <person name="Chen C."/>
        </authorList>
    </citation>
    <scope>NUCLEOTIDE SEQUENCE [LARGE SCALE GENOMIC DNA]</scope>
    <source>
        <strain evidence="2 3">GH29-5</strain>
    </source>
</reference>
<feature type="domain" description="VTC" evidence="1">
    <location>
        <begin position="27"/>
        <end position="229"/>
    </location>
</feature>
<gene>
    <name evidence="2" type="ORF">Q764_05290</name>
</gene>
<proteinExistence type="predicted"/>
<protein>
    <recommendedName>
        <fullName evidence="1">VTC domain-containing protein</fullName>
    </recommendedName>
</protein>
<sequence>MLENFTSRLASLKPVSIDKIENVALLNRVDRKFVLTEDELESIIPCLVDNYYILEINDIRIFSYENNYFDTPDLQFFRDHHNGYVNRIKVRTRKYVETDMCFFEIKKKEKVERTNKHRESVPEMFSDIDQERINIIQYYSNKNIKEVHLVLKNNFHRVTLVNNSFTERVTIDMDLHFMDDKKEVDFGRIAIVEIKQDKNSQGSPLTRFLKQNTIRKQNISKYIYGVISLNDSVKKNNFMPMIKKINKLQHYGTNGR</sequence>
<dbReference type="AlphaFoldDB" id="A0A0A2MCL9"/>
<organism evidence="2 3">
    <name type="scientific">Flavobacterium suncheonense GH29-5 = DSM 17707</name>
    <dbReference type="NCBI Taxonomy" id="1121899"/>
    <lineage>
        <taxon>Bacteria</taxon>
        <taxon>Pseudomonadati</taxon>
        <taxon>Bacteroidota</taxon>
        <taxon>Flavobacteriia</taxon>
        <taxon>Flavobacteriales</taxon>
        <taxon>Flavobacteriaceae</taxon>
        <taxon>Flavobacterium</taxon>
    </lineage>
</organism>
<dbReference type="EMBL" id="JRLW01000004">
    <property type="protein sequence ID" value="KGO90024.1"/>
    <property type="molecule type" value="Genomic_DNA"/>
</dbReference>
<comment type="caution">
    <text evidence="2">The sequence shown here is derived from an EMBL/GenBank/DDBJ whole genome shotgun (WGS) entry which is preliminary data.</text>
</comment>
<evidence type="ECO:0000313" key="2">
    <source>
        <dbReference type="EMBL" id="KGO90024.1"/>
    </source>
</evidence>
<dbReference type="eggNOG" id="COG3025">
    <property type="taxonomic scope" value="Bacteria"/>
</dbReference>
<dbReference type="RefSeq" id="WP_026981551.1">
    <property type="nucleotide sequence ID" value="NZ_JRLW01000004.1"/>
</dbReference>
<evidence type="ECO:0000313" key="3">
    <source>
        <dbReference type="Proteomes" id="UP000030121"/>
    </source>
</evidence>
<dbReference type="CDD" id="cd07750">
    <property type="entry name" value="PolyPPase_VTC_like"/>
    <property type="match status" value="1"/>
</dbReference>
<evidence type="ECO:0000259" key="1">
    <source>
        <dbReference type="Pfam" id="PF09359"/>
    </source>
</evidence>
<dbReference type="STRING" id="1121899.GCA_000430025_01320"/>
<dbReference type="Gene3D" id="2.40.320.10">
    <property type="entry name" value="Hypothetical Protein Pfu-838710-001"/>
    <property type="match status" value="1"/>
</dbReference>
<keyword evidence="3" id="KW-1185">Reference proteome</keyword>
<name>A0A0A2MCL9_9FLAO</name>
<dbReference type="Proteomes" id="UP000030121">
    <property type="component" value="Unassembled WGS sequence"/>
</dbReference>
<dbReference type="OrthoDB" id="148766at2"/>
<dbReference type="Pfam" id="PF09359">
    <property type="entry name" value="VTC"/>
    <property type="match status" value="1"/>
</dbReference>
<dbReference type="InterPro" id="IPR018966">
    <property type="entry name" value="VTC_domain"/>
</dbReference>
<accession>A0A0A2MCL9</accession>